<evidence type="ECO:0000313" key="3">
    <source>
        <dbReference type="EMBL" id="KAB1223433.1"/>
    </source>
</evidence>
<feature type="compositionally biased region" description="Low complexity" evidence="1">
    <location>
        <begin position="358"/>
        <end position="367"/>
    </location>
</feature>
<protein>
    <recommendedName>
        <fullName evidence="2">DUF1421 domain-containing protein</fullName>
    </recommendedName>
</protein>
<feature type="compositionally biased region" description="Polar residues" evidence="1">
    <location>
        <begin position="180"/>
        <end position="202"/>
    </location>
</feature>
<evidence type="ECO:0000256" key="1">
    <source>
        <dbReference type="SAM" id="MobiDB-lite"/>
    </source>
</evidence>
<feature type="region of interest" description="Disordered" evidence="1">
    <location>
        <begin position="1"/>
        <end position="39"/>
    </location>
</feature>
<reference evidence="3 4" key="1">
    <citation type="journal article" date="2019" name="Plant Biotechnol. J.">
        <title>The red bayberry genome and genetic basis of sex determination.</title>
        <authorList>
            <person name="Jia H.M."/>
            <person name="Jia H.J."/>
            <person name="Cai Q.L."/>
            <person name="Wang Y."/>
            <person name="Zhao H.B."/>
            <person name="Yang W.F."/>
            <person name="Wang G.Y."/>
            <person name="Li Y.H."/>
            <person name="Zhan D.L."/>
            <person name="Shen Y.T."/>
            <person name="Niu Q.F."/>
            <person name="Chang L."/>
            <person name="Qiu J."/>
            <person name="Zhao L."/>
            <person name="Xie H.B."/>
            <person name="Fu W.Y."/>
            <person name="Jin J."/>
            <person name="Li X.W."/>
            <person name="Jiao Y."/>
            <person name="Zhou C.C."/>
            <person name="Tu T."/>
            <person name="Chai C.Y."/>
            <person name="Gao J.L."/>
            <person name="Fan L.J."/>
            <person name="van de Weg E."/>
            <person name="Wang J.Y."/>
            <person name="Gao Z.S."/>
        </authorList>
    </citation>
    <scope>NUCLEOTIDE SEQUENCE [LARGE SCALE GENOMIC DNA]</scope>
    <source>
        <tissue evidence="3">Leaves</tissue>
    </source>
</reference>
<feature type="compositionally biased region" description="Basic and acidic residues" evidence="1">
    <location>
        <begin position="168"/>
        <end position="179"/>
    </location>
</feature>
<organism evidence="3 4">
    <name type="scientific">Morella rubra</name>
    <name type="common">Chinese bayberry</name>
    <dbReference type="NCBI Taxonomy" id="262757"/>
    <lineage>
        <taxon>Eukaryota</taxon>
        <taxon>Viridiplantae</taxon>
        <taxon>Streptophyta</taxon>
        <taxon>Embryophyta</taxon>
        <taxon>Tracheophyta</taxon>
        <taxon>Spermatophyta</taxon>
        <taxon>Magnoliopsida</taxon>
        <taxon>eudicotyledons</taxon>
        <taxon>Gunneridae</taxon>
        <taxon>Pentapetalae</taxon>
        <taxon>rosids</taxon>
        <taxon>fabids</taxon>
        <taxon>Fagales</taxon>
        <taxon>Myricaceae</taxon>
        <taxon>Morella</taxon>
    </lineage>
</organism>
<feature type="compositionally biased region" description="Low complexity" evidence="1">
    <location>
        <begin position="276"/>
        <end position="296"/>
    </location>
</feature>
<dbReference type="EMBL" id="RXIC02000020">
    <property type="protein sequence ID" value="KAB1223433.1"/>
    <property type="molecule type" value="Genomic_DNA"/>
</dbReference>
<feature type="region of interest" description="Disordered" evidence="1">
    <location>
        <begin position="167"/>
        <end position="219"/>
    </location>
</feature>
<feature type="region of interest" description="Disordered" evidence="1">
    <location>
        <begin position="250"/>
        <end position="399"/>
    </location>
</feature>
<dbReference type="PANTHER" id="PTHR31805:SF15">
    <property type="entry name" value="DUF1421 DOMAIN-CONTAINING PROTEIN"/>
    <property type="match status" value="1"/>
</dbReference>
<dbReference type="OrthoDB" id="515416at2759"/>
<evidence type="ECO:0000259" key="2">
    <source>
        <dbReference type="Pfam" id="PF07223"/>
    </source>
</evidence>
<feature type="compositionally biased region" description="Pro residues" evidence="1">
    <location>
        <begin position="306"/>
        <end position="316"/>
    </location>
</feature>
<dbReference type="Proteomes" id="UP000516437">
    <property type="component" value="Chromosome 2"/>
</dbReference>
<feature type="compositionally biased region" description="Basic and acidic residues" evidence="1">
    <location>
        <begin position="1"/>
        <end position="21"/>
    </location>
</feature>
<dbReference type="PANTHER" id="PTHR31805">
    <property type="entry name" value="RECEPTOR-LIKE KINASE, PUTATIVE (DUF1421)-RELATED"/>
    <property type="match status" value="1"/>
</dbReference>
<comment type="caution">
    <text evidence="3">The sequence shown here is derived from an EMBL/GenBank/DDBJ whole genome shotgun (WGS) entry which is preliminary data.</text>
</comment>
<gene>
    <name evidence="3" type="ORF">CJ030_MR2G012430</name>
</gene>
<proteinExistence type="predicted"/>
<accession>A0A6A1WF00</accession>
<dbReference type="Pfam" id="PF07223">
    <property type="entry name" value="DUF1421"/>
    <property type="match status" value="1"/>
</dbReference>
<evidence type="ECO:0000313" key="4">
    <source>
        <dbReference type="Proteomes" id="UP000516437"/>
    </source>
</evidence>
<feature type="compositionally biased region" description="Polar residues" evidence="1">
    <location>
        <begin position="259"/>
        <end position="273"/>
    </location>
</feature>
<dbReference type="InterPro" id="IPR010820">
    <property type="entry name" value="DUF1421"/>
</dbReference>
<dbReference type="AlphaFoldDB" id="A0A6A1WF00"/>
<keyword evidence="4" id="KW-1185">Reference proteome</keyword>
<feature type="compositionally biased region" description="Low complexity" evidence="1">
    <location>
        <begin position="375"/>
        <end position="384"/>
    </location>
</feature>
<sequence>MRPSEFMDKQIMELSRSRSEEFSAASPSPQDDEDNDDLSPVFRFHPIRTVVSPPSHASSIDFGRTGDSGNYGATLISVIDRMMKELSENLVHAVEGLSARLTQLETRTRQLENSIDELKDAVEFNQSNSDRKLSELEIMLKEVQGGIQDLRDKQEIAEARKQLAKLKMSKEEQQSEKQNRNIPSNSVQGLFSSVPQQRQQSLPIPVASPQQLPAPHYNVLPNLPLQNTSQTITSLATSVQLPTQLLQNQIPSHPLPESYYSSPVLTPQSTHQQYRMPPMHQSQQPSPAQHQHYHPASLHGPITQLPQPPHGVPPPLCFVNPQAHCPSTQQPPSSAPPTQQVYFGSGQHMHLDQPPSSPYSRSPSGHSTFYEHSHSGSPPRYSSSALKPSQLSNSPSVLGGGSSNARLPVAQVLPYALPMAASVGDAGSGSGGTGDRIPTDDVVDNVVAMGFRRDVVRATVRKLTETGQSVDLNMVLDVLMNNGAAEPQSGRFGR</sequence>
<feature type="compositionally biased region" description="Low complexity" evidence="1">
    <location>
        <begin position="326"/>
        <end position="340"/>
    </location>
</feature>
<feature type="compositionally biased region" description="Polar residues" evidence="1">
    <location>
        <begin position="385"/>
        <end position="396"/>
    </location>
</feature>
<feature type="domain" description="DUF1421" evidence="2">
    <location>
        <begin position="440"/>
        <end position="483"/>
    </location>
</feature>
<name>A0A6A1WF00_9ROSI</name>